<dbReference type="AlphaFoldDB" id="A0A7J5TXR4"/>
<dbReference type="Pfam" id="PF00535">
    <property type="entry name" value="Glycos_transf_2"/>
    <property type="match status" value="1"/>
</dbReference>
<protein>
    <submittedName>
        <fullName evidence="2">Glycosyltransferase</fullName>
    </submittedName>
</protein>
<proteinExistence type="predicted"/>
<dbReference type="EMBL" id="WELI01000006">
    <property type="protein sequence ID" value="KAB7729361.1"/>
    <property type="molecule type" value="Genomic_DNA"/>
</dbReference>
<keyword evidence="3" id="KW-1185">Reference proteome</keyword>
<organism evidence="2 3">
    <name type="scientific">Rudanella paleaurantiibacter</name>
    <dbReference type="NCBI Taxonomy" id="2614655"/>
    <lineage>
        <taxon>Bacteria</taxon>
        <taxon>Pseudomonadati</taxon>
        <taxon>Bacteroidota</taxon>
        <taxon>Cytophagia</taxon>
        <taxon>Cytophagales</taxon>
        <taxon>Cytophagaceae</taxon>
        <taxon>Rudanella</taxon>
    </lineage>
</organism>
<evidence type="ECO:0000313" key="3">
    <source>
        <dbReference type="Proteomes" id="UP000488299"/>
    </source>
</evidence>
<dbReference type="InterPro" id="IPR029044">
    <property type="entry name" value="Nucleotide-diphossugar_trans"/>
</dbReference>
<name>A0A7J5TXR4_9BACT</name>
<dbReference type="Gene3D" id="3.90.550.10">
    <property type="entry name" value="Spore Coat Polysaccharide Biosynthesis Protein SpsA, Chain A"/>
    <property type="match status" value="1"/>
</dbReference>
<dbReference type="SUPFAM" id="SSF53448">
    <property type="entry name" value="Nucleotide-diphospho-sugar transferases"/>
    <property type="match status" value="1"/>
</dbReference>
<dbReference type="PANTHER" id="PTHR22916">
    <property type="entry name" value="GLYCOSYLTRANSFERASE"/>
    <property type="match status" value="1"/>
</dbReference>
<comment type="caution">
    <text evidence="2">The sequence shown here is derived from an EMBL/GenBank/DDBJ whole genome shotgun (WGS) entry which is preliminary data.</text>
</comment>
<keyword evidence="2" id="KW-0808">Transferase</keyword>
<sequence>MSVNSNALVSIITVCFNSEKYIRQTIDSVINQTYDNIEYIIVDGASSDSTVDIINEYAKKYPSMIKVISEPDTGIYDAMNKGIKIAKGNLIGLINSDDWYEKDAVNVIVEAYAESANSVIHGFQRTIQDDVEKNVVRTNISQINKQMIEHPTCFLPKLLYEKYGLFNTTYKYGADYELMLRLKKAGVDFRTVDSIIANFREGGASHKVQATFEVYDIWYMYGIISFPMLYLNKFGFWLKKKVLSVLRTG</sequence>
<accession>A0A7J5TXR4</accession>
<reference evidence="2 3" key="1">
    <citation type="submission" date="2019-10" db="EMBL/GenBank/DDBJ databases">
        <title>Rudanella paleaurantiibacter sp. nov., isolated from sludge.</title>
        <authorList>
            <person name="Xu S.Q."/>
        </authorList>
    </citation>
    <scope>NUCLEOTIDE SEQUENCE [LARGE SCALE GENOMIC DNA]</scope>
    <source>
        <strain evidence="2 3">HX-22-17</strain>
    </source>
</reference>
<evidence type="ECO:0000259" key="1">
    <source>
        <dbReference type="Pfam" id="PF00535"/>
    </source>
</evidence>
<dbReference type="InterPro" id="IPR001173">
    <property type="entry name" value="Glyco_trans_2-like"/>
</dbReference>
<evidence type="ECO:0000313" key="2">
    <source>
        <dbReference type="EMBL" id="KAB7729361.1"/>
    </source>
</evidence>
<gene>
    <name evidence="2" type="ORF">F5984_17205</name>
</gene>
<dbReference type="GO" id="GO:0016758">
    <property type="term" value="F:hexosyltransferase activity"/>
    <property type="evidence" value="ECO:0007669"/>
    <property type="project" value="UniProtKB-ARBA"/>
</dbReference>
<dbReference type="CDD" id="cd06433">
    <property type="entry name" value="GT_2_WfgS_like"/>
    <property type="match status" value="1"/>
</dbReference>
<feature type="domain" description="Glycosyltransferase 2-like" evidence="1">
    <location>
        <begin position="10"/>
        <end position="144"/>
    </location>
</feature>
<dbReference type="RefSeq" id="WP_152125441.1">
    <property type="nucleotide sequence ID" value="NZ_WELI01000006.1"/>
</dbReference>
<dbReference type="PANTHER" id="PTHR22916:SF3">
    <property type="entry name" value="UDP-GLCNAC:BETAGAL BETA-1,3-N-ACETYLGLUCOSAMINYLTRANSFERASE-LIKE PROTEIN 1"/>
    <property type="match status" value="1"/>
</dbReference>
<dbReference type="Proteomes" id="UP000488299">
    <property type="component" value="Unassembled WGS sequence"/>
</dbReference>